<proteinExistence type="predicted"/>
<gene>
    <name evidence="3" type="ORF">EOE66_21000</name>
</gene>
<evidence type="ECO:0000313" key="4">
    <source>
        <dbReference type="Proteomes" id="UP000285575"/>
    </source>
</evidence>
<evidence type="ECO:0000313" key="3">
    <source>
        <dbReference type="EMBL" id="RVU43417.1"/>
    </source>
</evidence>
<dbReference type="AlphaFoldDB" id="A0A437R9P7"/>
<name>A0A437R9P7_9BURK</name>
<keyword evidence="2" id="KW-1133">Transmembrane helix</keyword>
<keyword evidence="4" id="KW-1185">Reference proteome</keyword>
<dbReference type="EMBL" id="SACR01000007">
    <property type="protein sequence ID" value="RVU43417.1"/>
    <property type="molecule type" value="Genomic_DNA"/>
</dbReference>
<dbReference type="Proteomes" id="UP000285575">
    <property type="component" value="Unassembled WGS sequence"/>
</dbReference>
<sequence>MLLHRRGRHLKARRAGRLVALGAAVLGVHLWLVATYGPSRLGEGAADGGLARFEVAFVNELQPAVPPAGAARPATPEPRSLVRPAPAPAAAASAPAAAASAPASPAAPEPAPSLAGEPLAPAIVAPSIVALPPVAAFIGPVASAPTPVATAASAPAQPAFEWPPSTRLSYRLTGHARGPVEGQARVEWLRQGSRYQVVMEASVGPAFAPLMTRRETSEGEITPEGLSPRHYEMEMKVVLRPARRTRIEMGADTVRLPAGETLPRPAGLQDAVSQFVHMTWLFTLQPALLTPGHSIDMPLALPRRVEPWTYDVVGTETLYTEAGVLEAVHVRPRRPARPGDFTAEMWVAPSLQNLPVRIKVRQDSENWIDLALERLPQQAAPATRPGS</sequence>
<dbReference type="RefSeq" id="WP_128230701.1">
    <property type="nucleotide sequence ID" value="NZ_SACR01000007.1"/>
</dbReference>
<feature type="transmembrane region" description="Helical" evidence="2">
    <location>
        <begin position="15"/>
        <end position="34"/>
    </location>
</feature>
<keyword evidence="2" id="KW-0812">Transmembrane</keyword>
<dbReference type="OrthoDB" id="8526020at2"/>
<reference evidence="3 4" key="1">
    <citation type="submission" date="2019-01" db="EMBL/GenBank/DDBJ databases">
        <authorList>
            <person name="Chen W.-M."/>
        </authorList>
    </citation>
    <scope>NUCLEOTIDE SEQUENCE [LARGE SCALE GENOMIC DNA]</scope>
    <source>
        <strain evidence="3 4">KYPY4</strain>
    </source>
</reference>
<protein>
    <submittedName>
        <fullName evidence="3">DUF3108 domain-containing protein</fullName>
    </submittedName>
</protein>
<evidence type="ECO:0000256" key="2">
    <source>
        <dbReference type="SAM" id="Phobius"/>
    </source>
</evidence>
<dbReference type="Pfam" id="PF11306">
    <property type="entry name" value="DUF3108"/>
    <property type="match status" value="1"/>
</dbReference>
<feature type="region of interest" description="Disordered" evidence="1">
    <location>
        <begin position="65"/>
        <end position="88"/>
    </location>
</feature>
<dbReference type="InterPro" id="IPR021457">
    <property type="entry name" value="DUF3108"/>
</dbReference>
<keyword evidence="2" id="KW-0472">Membrane</keyword>
<evidence type="ECO:0000256" key="1">
    <source>
        <dbReference type="SAM" id="MobiDB-lite"/>
    </source>
</evidence>
<accession>A0A437R9P7</accession>
<comment type="caution">
    <text evidence="3">The sequence shown here is derived from an EMBL/GenBank/DDBJ whole genome shotgun (WGS) entry which is preliminary data.</text>
</comment>
<organism evidence="3 4">
    <name type="scientific">Rubrivivax rivuli</name>
    <dbReference type="NCBI Taxonomy" id="1862385"/>
    <lineage>
        <taxon>Bacteria</taxon>
        <taxon>Pseudomonadati</taxon>
        <taxon>Pseudomonadota</taxon>
        <taxon>Betaproteobacteria</taxon>
        <taxon>Burkholderiales</taxon>
        <taxon>Sphaerotilaceae</taxon>
        <taxon>Rubrivivax</taxon>
    </lineage>
</organism>
<feature type="compositionally biased region" description="Low complexity" evidence="1">
    <location>
        <begin position="67"/>
        <end position="78"/>
    </location>
</feature>